<keyword evidence="1" id="KW-0732">Signal</keyword>
<dbReference type="InterPro" id="IPR042245">
    <property type="entry name" value="Tgt2/MlaC_sf"/>
</dbReference>
<accession>A0ABU3QVL1</accession>
<keyword evidence="3" id="KW-1185">Reference proteome</keyword>
<dbReference type="Pfam" id="PF05494">
    <property type="entry name" value="MlaC"/>
    <property type="match status" value="1"/>
</dbReference>
<protein>
    <submittedName>
        <fullName evidence="2">ABC transporter substrate-binding protein</fullName>
    </submittedName>
</protein>
<dbReference type="RefSeq" id="WP_315945416.1">
    <property type="nucleotide sequence ID" value="NZ_JAWCUA010000001.1"/>
</dbReference>
<sequence>MLKTLTFIFSLTATTLLSTSSHAVSIDSSSPYLMIKSVGEQVFQSVGEAKAKAQINEKTMQAIIESTLMPYIDVTFASYKILGPQLKKTSKEQREGFVEAMTVNLIKTYSSALSQYNNQTVRYEADRNVGDKSMIDIKTELVSNDAQPINMIFKLRKNSKTGEWKAYDLIVEGISLIDAKRSELSKPLRVNGIDYVTNMLVN</sequence>
<feature type="chain" id="PRO_5046196491" evidence="1">
    <location>
        <begin position="24"/>
        <end position="202"/>
    </location>
</feature>
<evidence type="ECO:0000256" key="1">
    <source>
        <dbReference type="SAM" id="SignalP"/>
    </source>
</evidence>
<gene>
    <name evidence="2" type="ORF">RT723_00085</name>
</gene>
<dbReference type="InterPro" id="IPR008869">
    <property type="entry name" value="MlaC/ttg2D"/>
</dbReference>
<comment type="caution">
    <text evidence="2">The sequence shown here is derived from an EMBL/GenBank/DDBJ whole genome shotgun (WGS) entry which is preliminary data.</text>
</comment>
<evidence type="ECO:0000313" key="3">
    <source>
        <dbReference type="Proteomes" id="UP001257914"/>
    </source>
</evidence>
<dbReference type="Gene3D" id="3.10.450.710">
    <property type="entry name" value="Tgt2/MlaC"/>
    <property type="match status" value="1"/>
</dbReference>
<dbReference type="PANTHER" id="PTHR36573:SF1">
    <property type="entry name" value="INTERMEMBRANE PHOSPHOLIPID TRANSPORT SYSTEM BINDING PROTEIN MLAC"/>
    <property type="match status" value="1"/>
</dbReference>
<name>A0ABU3QVL1_9GAMM</name>
<feature type="signal peptide" evidence="1">
    <location>
        <begin position="1"/>
        <end position="23"/>
    </location>
</feature>
<proteinExistence type="predicted"/>
<evidence type="ECO:0000313" key="2">
    <source>
        <dbReference type="EMBL" id="MDU0111453.1"/>
    </source>
</evidence>
<dbReference type="PANTHER" id="PTHR36573">
    <property type="entry name" value="INTERMEMBRANE PHOSPHOLIPID TRANSPORT SYSTEM BINDING PROTEIN MLAC"/>
    <property type="match status" value="1"/>
</dbReference>
<organism evidence="2 3">
    <name type="scientific">Psychrosphaera aquimarina</name>
    <dbReference type="NCBI Taxonomy" id="2044854"/>
    <lineage>
        <taxon>Bacteria</taxon>
        <taxon>Pseudomonadati</taxon>
        <taxon>Pseudomonadota</taxon>
        <taxon>Gammaproteobacteria</taxon>
        <taxon>Alteromonadales</taxon>
        <taxon>Pseudoalteromonadaceae</taxon>
        <taxon>Psychrosphaera</taxon>
    </lineage>
</organism>
<dbReference type="PIRSF" id="PIRSF004649">
    <property type="entry name" value="MlaC"/>
    <property type="match status" value="1"/>
</dbReference>
<dbReference type="Proteomes" id="UP001257914">
    <property type="component" value="Unassembled WGS sequence"/>
</dbReference>
<reference evidence="2 3" key="1">
    <citation type="submission" date="2023-10" db="EMBL/GenBank/DDBJ databases">
        <title>Psychrosphaera aquimaarina strain SW33 isolated from seawater.</title>
        <authorList>
            <person name="Bayburt H."/>
            <person name="Kim J.M."/>
            <person name="Choi B.J."/>
            <person name="Jeon C.O."/>
        </authorList>
    </citation>
    <scope>NUCLEOTIDE SEQUENCE [LARGE SCALE GENOMIC DNA]</scope>
    <source>
        <strain evidence="2 3">KCTC 52743</strain>
    </source>
</reference>
<dbReference type="EMBL" id="JAWCUA010000001">
    <property type="protein sequence ID" value="MDU0111453.1"/>
    <property type="molecule type" value="Genomic_DNA"/>
</dbReference>